<keyword evidence="3" id="KW-1185">Reference proteome</keyword>
<organism evidence="2 3">
    <name type="scientific">Bradyrhizobium iriomotense</name>
    <dbReference type="NCBI Taxonomy" id="441950"/>
    <lineage>
        <taxon>Bacteria</taxon>
        <taxon>Pseudomonadati</taxon>
        <taxon>Pseudomonadota</taxon>
        <taxon>Alphaproteobacteria</taxon>
        <taxon>Hyphomicrobiales</taxon>
        <taxon>Nitrobacteraceae</taxon>
        <taxon>Bradyrhizobium</taxon>
    </lineage>
</organism>
<dbReference type="EMBL" id="BSOW01000035">
    <property type="protein sequence ID" value="GLR90544.1"/>
    <property type="molecule type" value="Genomic_DNA"/>
</dbReference>
<evidence type="ECO:0000256" key="1">
    <source>
        <dbReference type="SAM" id="MobiDB-lite"/>
    </source>
</evidence>
<feature type="region of interest" description="Disordered" evidence="1">
    <location>
        <begin position="1"/>
        <end position="37"/>
    </location>
</feature>
<accession>A0ABQ6BAS9</accession>
<comment type="caution">
    <text evidence="2">The sequence shown here is derived from an EMBL/GenBank/DDBJ whole genome shotgun (WGS) entry which is preliminary data.</text>
</comment>
<evidence type="ECO:0000313" key="3">
    <source>
        <dbReference type="Proteomes" id="UP001156905"/>
    </source>
</evidence>
<proteinExistence type="predicted"/>
<protein>
    <submittedName>
        <fullName evidence="2">Uncharacterized protein</fullName>
    </submittedName>
</protein>
<evidence type="ECO:0000313" key="2">
    <source>
        <dbReference type="EMBL" id="GLR90544.1"/>
    </source>
</evidence>
<gene>
    <name evidence="2" type="ORF">GCM10007857_72590</name>
</gene>
<feature type="compositionally biased region" description="Basic and acidic residues" evidence="1">
    <location>
        <begin position="8"/>
        <end position="20"/>
    </location>
</feature>
<sequence length="88" mass="9169">MRVAIQRRVGDRAGEGRQTDADAIGPPDIGNGGHDVDRETGSILNRAAVPIGVLVGAVADELLEQIVVRRMDLDASNPASLALPAAFL</sequence>
<reference evidence="3" key="1">
    <citation type="journal article" date="2019" name="Int. J. Syst. Evol. Microbiol.">
        <title>The Global Catalogue of Microorganisms (GCM) 10K type strain sequencing project: providing services to taxonomists for standard genome sequencing and annotation.</title>
        <authorList>
            <consortium name="The Broad Institute Genomics Platform"/>
            <consortium name="The Broad Institute Genome Sequencing Center for Infectious Disease"/>
            <person name="Wu L."/>
            <person name="Ma J."/>
        </authorList>
    </citation>
    <scope>NUCLEOTIDE SEQUENCE [LARGE SCALE GENOMIC DNA]</scope>
    <source>
        <strain evidence="3">NBRC 102520</strain>
    </source>
</reference>
<dbReference type="Proteomes" id="UP001156905">
    <property type="component" value="Unassembled WGS sequence"/>
</dbReference>
<name>A0ABQ6BAS9_9BRAD</name>